<gene>
    <name evidence="1" type="ORF">EXIGLDRAFT_753207</name>
</gene>
<dbReference type="OrthoDB" id="341421at2759"/>
<proteinExistence type="predicted"/>
<evidence type="ECO:0008006" key="3">
    <source>
        <dbReference type="Google" id="ProtNLM"/>
    </source>
</evidence>
<organism evidence="1 2">
    <name type="scientific">Exidia glandulosa HHB12029</name>
    <dbReference type="NCBI Taxonomy" id="1314781"/>
    <lineage>
        <taxon>Eukaryota</taxon>
        <taxon>Fungi</taxon>
        <taxon>Dikarya</taxon>
        <taxon>Basidiomycota</taxon>
        <taxon>Agaricomycotina</taxon>
        <taxon>Agaricomycetes</taxon>
        <taxon>Auriculariales</taxon>
        <taxon>Exidiaceae</taxon>
        <taxon>Exidia</taxon>
    </lineage>
</organism>
<evidence type="ECO:0000313" key="1">
    <source>
        <dbReference type="EMBL" id="KZV85643.1"/>
    </source>
</evidence>
<dbReference type="AlphaFoldDB" id="A0A165DY82"/>
<dbReference type="InterPro" id="IPR011989">
    <property type="entry name" value="ARM-like"/>
</dbReference>
<keyword evidence="2" id="KW-1185">Reference proteome</keyword>
<dbReference type="EMBL" id="KV426181">
    <property type="protein sequence ID" value="KZV85643.1"/>
    <property type="molecule type" value="Genomic_DNA"/>
</dbReference>
<name>A0A165DY82_EXIGL</name>
<evidence type="ECO:0000313" key="2">
    <source>
        <dbReference type="Proteomes" id="UP000077266"/>
    </source>
</evidence>
<dbReference type="InParanoid" id="A0A165DY82"/>
<sequence>MPNSESGYESDDATPPSVIAVQTCDPDPTVSRSACTGHHNAVIRNAMKKLVSQLSLPDLTTKHGLKQCYWDEDVIASIFDTAKSADGHTSTAAAVALCRICTDSGIVQMMEPDDFVTGLSSFLQQDKCELLHMAALMLMIRVLAECGEETAQALGEHIVPLVITLLAHQERDNMVTELCAEAIGAWGSVGHWEERLWPEILDSFVEAARLSDRVTRQSFSQLLYTVSESLCGFHVRGDPIHVDIENGAALRAFLLASLQSPAAADRLVAMRGLHHLLPRIIRPSWDRGAVSVIPADDPMLVQLHHRTGLDVTNSDAATFCNLSHRFFSSMRKFVADGDSLSLANELCDIILEDPLVVEFSPRTVELLGLGELPSDCGLDYENNVWLATLDLCVSALERDGAHLVDSLANDRLAVMRVYALLRRNDLGAAAEMARSRIENDAVSRKFAASALFFCYPLALSRLSRDFSEAWIWLRVFDEEGEESNDEAFAACIKTPLYRAILSSLASSTMDKLLNYPFDCSAQSWTAYSLFGRIAKGCARRYLETAPFDGRDTNYMIDIDDVCMILFHGSSTIRKHLQTALKQFEITKAIDEKSWKRMRRSPLEHLVRELYTGYGPAAKAWAPKLNRHFRFPPREIPEDQVEQLWNRGDVHSLKRESTAAQVDAWRALFRGERNGRYARVVSWSDAPPELLATMLLLDYPDVATHTCAWCRAESVLANGFATATATARRHTGMRPINGSVYEITCDDDRRQLFAIKCRRTILICMNSEIGNASGWFEYSRLQPSPIPVPHP</sequence>
<dbReference type="Gene3D" id="1.25.10.10">
    <property type="entry name" value="Leucine-rich Repeat Variant"/>
    <property type="match status" value="1"/>
</dbReference>
<accession>A0A165DY82</accession>
<protein>
    <recommendedName>
        <fullName evidence="3">ARM repeat-containing protein</fullName>
    </recommendedName>
</protein>
<dbReference type="Proteomes" id="UP000077266">
    <property type="component" value="Unassembled WGS sequence"/>
</dbReference>
<dbReference type="SUPFAM" id="SSF48371">
    <property type="entry name" value="ARM repeat"/>
    <property type="match status" value="1"/>
</dbReference>
<reference evidence="1 2" key="1">
    <citation type="journal article" date="2016" name="Mol. Biol. Evol.">
        <title>Comparative Genomics of Early-Diverging Mushroom-Forming Fungi Provides Insights into the Origins of Lignocellulose Decay Capabilities.</title>
        <authorList>
            <person name="Nagy L.G."/>
            <person name="Riley R."/>
            <person name="Tritt A."/>
            <person name="Adam C."/>
            <person name="Daum C."/>
            <person name="Floudas D."/>
            <person name="Sun H."/>
            <person name="Yadav J.S."/>
            <person name="Pangilinan J."/>
            <person name="Larsson K.H."/>
            <person name="Matsuura K."/>
            <person name="Barry K."/>
            <person name="Labutti K."/>
            <person name="Kuo R."/>
            <person name="Ohm R.A."/>
            <person name="Bhattacharya S.S."/>
            <person name="Shirouzu T."/>
            <person name="Yoshinaga Y."/>
            <person name="Martin F.M."/>
            <person name="Grigoriev I.V."/>
            <person name="Hibbett D.S."/>
        </authorList>
    </citation>
    <scope>NUCLEOTIDE SEQUENCE [LARGE SCALE GENOMIC DNA]</scope>
    <source>
        <strain evidence="1 2">HHB12029</strain>
    </source>
</reference>
<dbReference type="InterPro" id="IPR016024">
    <property type="entry name" value="ARM-type_fold"/>
</dbReference>